<sequence>MKEEIILFNKIEKLMVGENWVLKKVDIDISCPLIQIKVNKWDLKKIIIGNKESSPLEKIYCISKEGFSTILVTIFFDKDVLKMFHIKKFSRFKLQIPCTKKLLTLKSKYSLLGNYELYVDQEDCIELYKDISHNAEVLLFYDNPLGEFSNKSILHSTLNNVLSYHEEGTGFVREDYRISIINSKSDILEMNILLTKPEVGFLIGEQGHRIEKLRESSNATIQILPIAKRFRLMDILCPDSINQQISIVGDVYSVALGIASVESLLILHKWLPRKHL</sequence>
<evidence type="ECO:0000313" key="3">
    <source>
        <dbReference type="EMBL" id="CCD25681.1"/>
    </source>
</evidence>
<gene>
    <name evidence="3" type="primary">NDAI0F03630</name>
    <name evidence="3" type="ordered locus">NDAI_0F03630</name>
</gene>
<reference evidence="3 4" key="1">
    <citation type="journal article" date="2011" name="Proc. Natl. Acad. Sci. U.S.A.">
        <title>Evolutionary erosion of yeast sex chromosomes by mating-type switching accidents.</title>
        <authorList>
            <person name="Gordon J.L."/>
            <person name="Armisen D."/>
            <person name="Proux-Wera E."/>
            <person name="Oheigeartaigh S.S."/>
            <person name="Byrne K.P."/>
            <person name="Wolfe K.H."/>
        </authorList>
    </citation>
    <scope>NUCLEOTIDE SEQUENCE [LARGE SCALE GENOMIC DNA]</scope>
    <source>
        <strain evidence="4">ATCC 10597 / BCRC 20456 / CBS 421 / NBRC 0211 / NRRL Y-12639</strain>
    </source>
</reference>
<proteinExistence type="predicted"/>
<evidence type="ECO:0000256" key="1">
    <source>
        <dbReference type="PROSITE-ProRule" id="PRU00117"/>
    </source>
</evidence>
<dbReference type="Gene3D" id="3.30.1370.10">
    <property type="entry name" value="K Homology domain, type 1"/>
    <property type="match status" value="1"/>
</dbReference>
<protein>
    <recommendedName>
        <fullName evidence="2">K Homology domain-containing protein</fullName>
    </recommendedName>
</protein>
<name>G0WD20_NAUDC</name>
<keyword evidence="4" id="KW-1185">Reference proteome</keyword>
<evidence type="ECO:0000313" key="4">
    <source>
        <dbReference type="Proteomes" id="UP000000689"/>
    </source>
</evidence>
<dbReference type="InterPro" id="IPR004088">
    <property type="entry name" value="KH_dom_type_1"/>
</dbReference>
<dbReference type="RefSeq" id="XP_003670924.1">
    <property type="nucleotide sequence ID" value="XM_003670876.1"/>
</dbReference>
<dbReference type="Proteomes" id="UP000000689">
    <property type="component" value="Chromosome 6"/>
</dbReference>
<feature type="domain" description="K Homology" evidence="2">
    <location>
        <begin position="193"/>
        <end position="255"/>
    </location>
</feature>
<dbReference type="eggNOG" id="ENOG502SDMY">
    <property type="taxonomic scope" value="Eukaryota"/>
</dbReference>
<dbReference type="EMBL" id="HE580272">
    <property type="protein sequence ID" value="CCD25681.1"/>
    <property type="molecule type" value="Genomic_DNA"/>
</dbReference>
<organism evidence="3 4">
    <name type="scientific">Naumovozyma dairenensis (strain ATCC 10597 / BCRC 20456 / CBS 421 / NBRC 0211 / NRRL Y-12639)</name>
    <name type="common">Saccharomyces dairenensis</name>
    <dbReference type="NCBI Taxonomy" id="1071378"/>
    <lineage>
        <taxon>Eukaryota</taxon>
        <taxon>Fungi</taxon>
        <taxon>Dikarya</taxon>
        <taxon>Ascomycota</taxon>
        <taxon>Saccharomycotina</taxon>
        <taxon>Saccharomycetes</taxon>
        <taxon>Saccharomycetales</taxon>
        <taxon>Saccharomycetaceae</taxon>
        <taxon>Naumovozyma</taxon>
    </lineage>
</organism>
<dbReference type="KEGG" id="ndi:NDAI_0F03630"/>
<dbReference type="PROSITE" id="PS50084">
    <property type="entry name" value="KH_TYPE_1"/>
    <property type="match status" value="1"/>
</dbReference>
<dbReference type="InterPro" id="IPR036612">
    <property type="entry name" value="KH_dom_type_1_sf"/>
</dbReference>
<dbReference type="GO" id="GO:0003723">
    <property type="term" value="F:RNA binding"/>
    <property type="evidence" value="ECO:0007669"/>
    <property type="project" value="UniProtKB-UniRule"/>
</dbReference>
<evidence type="ECO:0000259" key="2">
    <source>
        <dbReference type="Pfam" id="PF00013"/>
    </source>
</evidence>
<dbReference type="GeneID" id="11497019"/>
<keyword evidence="1" id="KW-0694">RNA-binding</keyword>
<dbReference type="HOGENOM" id="CLU_083073_0_0_1"/>
<dbReference type="AlphaFoldDB" id="G0WD20"/>
<dbReference type="OrthoDB" id="442947at2759"/>
<dbReference type="SUPFAM" id="SSF54791">
    <property type="entry name" value="Eukaryotic type KH-domain (KH-domain type I)"/>
    <property type="match status" value="1"/>
</dbReference>
<accession>G0WD20</accession>
<dbReference type="Pfam" id="PF00013">
    <property type="entry name" value="KH_1"/>
    <property type="match status" value="1"/>
</dbReference>
<dbReference type="STRING" id="1071378.G0WD20"/>